<dbReference type="PANTHER" id="PTHR48047">
    <property type="entry name" value="GLYCOSYLTRANSFERASE"/>
    <property type="match status" value="1"/>
</dbReference>
<comment type="similarity">
    <text evidence="1 3">Belongs to the UDP-glycosyltransferase family.</text>
</comment>
<dbReference type="EMBL" id="GCKF01047987">
    <property type="protein sequence ID" value="JAG93101.1"/>
    <property type="molecule type" value="Transcribed_RNA"/>
</dbReference>
<evidence type="ECO:0000256" key="2">
    <source>
        <dbReference type="ARBA" id="ARBA00022679"/>
    </source>
</evidence>
<accession>A0A0D6QS23</accession>
<dbReference type="Gene3D" id="3.40.50.2000">
    <property type="entry name" value="Glycogen Phosphorylase B"/>
    <property type="match status" value="2"/>
</dbReference>
<dbReference type="SUPFAM" id="SSF53756">
    <property type="entry name" value="UDP-Glycosyltransferase/glycogen phosphorylase"/>
    <property type="match status" value="1"/>
</dbReference>
<dbReference type="InterPro" id="IPR035595">
    <property type="entry name" value="UDP_glycos_trans_CS"/>
</dbReference>
<reference evidence="5" key="1">
    <citation type="submission" date="2015-03" db="EMBL/GenBank/DDBJ databases">
        <title>A transcriptome of Araucaria cunninghamii, an australian fine timber species.</title>
        <authorList>
            <person name="Jing Yi C.J.Y."/>
            <person name="Yin San L.Y.S."/>
            <person name="Abdul Karim S.S."/>
            <person name="Wan Azmi N.N."/>
            <person name="Hercus R.R."/>
            <person name="Croft L.L."/>
        </authorList>
    </citation>
    <scope>NUCLEOTIDE SEQUENCE</scope>
    <source>
        <strain evidence="5">MI0301</strain>
        <tissue evidence="5">Leaf</tissue>
    </source>
</reference>
<evidence type="ECO:0000313" key="5">
    <source>
        <dbReference type="EMBL" id="JAG93101.1"/>
    </source>
</evidence>
<dbReference type="PANTHER" id="PTHR48047:SF8">
    <property type="entry name" value="FLAVONOL 3-O-GLUCOSYLTRANSFERASE UGT89B1"/>
    <property type="match status" value="1"/>
</dbReference>
<keyword evidence="2 3" id="KW-0808">Transferase</keyword>
<dbReference type="AlphaFoldDB" id="A0A0D6QS23"/>
<evidence type="ECO:0000256" key="1">
    <source>
        <dbReference type="ARBA" id="ARBA00009995"/>
    </source>
</evidence>
<protein>
    <recommendedName>
        <fullName evidence="4">Glycosyltransferase</fullName>
        <ecNumber evidence="4">2.4.1.-</ecNumber>
    </recommendedName>
</protein>
<dbReference type="Pfam" id="PF00201">
    <property type="entry name" value="UDPGT"/>
    <property type="match status" value="1"/>
</dbReference>
<sequence length="511" mass="56742">MAMTMSARAAHVVLFPFPGQGHMIPLLDLGHALASRGLAITVLTTEQNESPLDPLLTRAASEGLLVRPLIFPLPPVQGLPSFSGNMAQLPLYLIPLFMSSFQQLARPLEQWWQEQHDRSNNKDEDDDGFGPPVCIISDFFLGWTQETAAKLGIPRVVFYPSGAFAISILASLWEHMPQQGVDSDDGEVHIPNLPHPLTFRKFQISSLVKLYKKSDPVSESIRDGMLLNLQSWGSVFNTFDDLEALYINHLEKLSGRPVWSVGPLLPPILFQEKQEINVMQRGKANSINESLCLRWLDSREEKSVVYICFGSQAMLSNKQIEELAAGLEASQESFVWVVKDPPYSRLSDHSSNYGGVFPEGFEERTKDKGLVIRGWAPQLLILSHPSVGAFLTHCGWNSTLESIALGVPMITWPMFAEQHTNDLLLVEYLKVGVRLCQGAAALPNRDDVKTAVKRVLGREGDEAKRAEELSKAAKIAVQQGGSSSKNLEAFVSEMNKLAGLHSEFIQRDYQV</sequence>
<dbReference type="InterPro" id="IPR002213">
    <property type="entry name" value="UDP_glucos_trans"/>
</dbReference>
<proteinExistence type="inferred from homology"/>
<evidence type="ECO:0000256" key="4">
    <source>
        <dbReference type="RuleBase" id="RU362057"/>
    </source>
</evidence>
<dbReference type="PROSITE" id="PS00375">
    <property type="entry name" value="UDPGT"/>
    <property type="match status" value="1"/>
</dbReference>
<dbReference type="CDD" id="cd03784">
    <property type="entry name" value="GT1_Gtf-like"/>
    <property type="match status" value="1"/>
</dbReference>
<dbReference type="GO" id="GO:0035251">
    <property type="term" value="F:UDP-glucosyltransferase activity"/>
    <property type="evidence" value="ECO:0007669"/>
    <property type="project" value="TreeGrafter"/>
</dbReference>
<dbReference type="FunFam" id="3.40.50.2000:FF:000064">
    <property type="entry name" value="Glycosyltransferase"/>
    <property type="match status" value="1"/>
</dbReference>
<name>A0A0D6QS23_ARACU</name>
<dbReference type="EC" id="2.4.1.-" evidence="4"/>
<organism evidence="5">
    <name type="scientific">Araucaria cunninghamii</name>
    <name type="common">Hoop pine</name>
    <name type="synonym">Moreton Bay pine</name>
    <dbReference type="NCBI Taxonomy" id="56994"/>
    <lineage>
        <taxon>Eukaryota</taxon>
        <taxon>Viridiplantae</taxon>
        <taxon>Streptophyta</taxon>
        <taxon>Embryophyta</taxon>
        <taxon>Tracheophyta</taxon>
        <taxon>Spermatophyta</taxon>
        <taxon>Pinopsida</taxon>
        <taxon>Pinidae</taxon>
        <taxon>Conifers II</taxon>
        <taxon>Araucariales</taxon>
        <taxon>Araucariaceae</taxon>
        <taxon>Araucaria</taxon>
    </lineage>
</organism>
<evidence type="ECO:0000256" key="3">
    <source>
        <dbReference type="RuleBase" id="RU003718"/>
    </source>
</evidence>
<keyword evidence="3" id="KW-0328">Glycosyltransferase</keyword>